<accession>A0A7X3FPP8</accession>
<dbReference type="Proteomes" id="UP000438106">
    <property type="component" value="Unassembled WGS sequence"/>
</dbReference>
<evidence type="ECO:0000313" key="1">
    <source>
        <dbReference type="EMBL" id="MVS98486.1"/>
    </source>
</evidence>
<dbReference type="EMBL" id="WQRF01000001">
    <property type="protein sequence ID" value="MVS98486.1"/>
    <property type="molecule type" value="Genomic_DNA"/>
</dbReference>
<keyword evidence="2" id="KW-1185">Reference proteome</keyword>
<sequence length="87" mass="9331">MTDLGLWIDTGCTNLVADNVGDGATALTGVTSSPCLRTAWDNHDHELVECIFGPYDLRCLILAKKSVTGARSATVTRNFAVRSAFDL</sequence>
<name>A0A7X3FPP8_9HYPH</name>
<comment type="caution">
    <text evidence="1">The sequence shown here is derived from an EMBL/GenBank/DDBJ whole genome shotgun (WGS) entry which is preliminary data.</text>
</comment>
<evidence type="ECO:0000313" key="2">
    <source>
        <dbReference type="Proteomes" id="UP000438106"/>
    </source>
</evidence>
<gene>
    <name evidence="1" type="ORF">GO014_05575</name>
</gene>
<dbReference type="RefSeq" id="WP_157289415.1">
    <property type="nucleotide sequence ID" value="NZ_WQRF01000001.1"/>
</dbReference>
<dbReference type="AlphaFoldDB" id="A0A7X3FPP8"/>
<proteinExistence type="predicted"/>
<protein>
    <submittedName>
        <fullName evidence="1">Uncharacterized protein</fullName>
    </submittedName>
</protein>
<reference evidence="1 2" key="1">
    <citation type="submission" date="2019-12" db="EMBL/GenBank/DDBJ databases">
        <title>Devosia maris sp. nov., isolated from the deep seawater.</title>
        <authorList>
            <person name="Liu Y."/>
        </authorList>
    </citation>
    <scope>NUCLEOTIDE SEQUENCE [LARGE SCALE GENOMIC DNA]</scope>
    <source>
        <strain evidence="1 2">L53-10-65</strain>
    </source>
</reference>
<organism evidence="1 2">
    <name type="scientific">Devosia marina</name>
    <dbReference type="NCBI Taxonomy" id="2683198"/>
    <lineage>
        <taxon>Bacteria</taxon>
        <taxon>Pseudomonadati</taxon>
        <taxon>Pseudomonadota</taxon>
        <taxon>Alphaproteobacteria</taxon>
        <taxon>Hyphomicrobiales</taxon>
        <taxon>Devosiaceae</taxon>
        <taxon>Devosia</taxon>
    </lineage>
</organism>